<name>A0A2G4U402_YERBE</name>
<dbReference type="Gene3D" id="1.10.3210.10">
    <property type="entry name" value="Hypothetical protein af1432"/>
    <property type="match status" value="1"/>
</dbReference>
<reference evidence="1 2" key="1">
    <citation type="submission" date="2017-10" db="EMBL/GenBank/DDBJ databases">
        <authorList>
            <person name="Banno H."/>
            <person name="Chua N.-H."/>
        </authorList>
    </citation>
    <scope>NUCLEOTIDE SEQUENCE [LARGE SCALE GENOMIC DNA]</scope>
    <source>
        <strain evidence="1 2">SCPM-O-B-7607</strain>
    </source>
</reference>
<evidence type="ECO:0000313" key="2">
    <source>
        <dbReference type="Proteomes" id="UP000229378"/>
    </source>
</evidence>
<dbReference type="SUPFAM" id="SSF109604">
    <property type="entry name" value="HD-domain/PDEase-like"/>
    <property type="match status" value="1"/>
</dbReference>
<proteinExistence type="predicted"/>
<organism evidence="1 2">
    <name type="scientific">Yersinia bercovieri</name>
    <dbReference type="NCBI Taxonomy" id="634"/>
    <lineage>
        <taxon>Bacteria</taxon>
        <taxon>Pseudomonadati</taxon>
        <taxon>Pseudomonadota</taxon>
        <taxon>Gammaproteobacteria</taxon>
        <taxon>Enterobacterales</taxon>
        <taxon>Yersiniaceae</taxon>
        <taxon>Yersinia</taxon>
    </lineage>
</organism>
<evidence type="ECO:0008006" key="3">
    <source>
        <dbReference type="Google" id="ProtNLM"/>
    </source>
</evidence>
<evidence type="ECO:0000313" key="1">
    <source>
        <dbReference type="EMBL" id="PHZ28045.1"/>
    </source>
</evidence>
<dbReference type="Proteomes" id="UP000229378">
    <property type="component" value="Unassembled WGS sequence"/>
</dbReference>
<dbReference type="RefSeq" id="WP_099460464.1">
    <property type="nucleotide sequence ID" value="NZ_PEHN01000005.1"/>
</dbReference>
<protein>
    <recommendedName>
        <fullName evidence="3">HD family hydrolase</fullName>
    </recommendedName>
</protein>
<comment type="caution">
    <text evidence="1">The sequence shown here is derived from an EMBL/GenBank/DDBJ whole genome shotgun (WGS) entry which is preliminary data.</text>
</comment>
<dbReference type="AlphaFoldDB" id="A0A2G4U402"/>
<accession>A0A2G4U402</accession>
<dbReference type="EMBL" id="PEHN01000005">
    <property type="protein sequence ID" value="PHZ28045.1"/>
    <property type="molecule type" value="Genomic_DNA"/>
</dbReference>
<sequence length="176" mass="19820">MTCITTYSGLTFDYLKPVASSICDKDIIQGLSNDCRFAGQIPVFYSVAQHCWLMSQIVPKEFALEALLHDATEAYCRDIPSPLKRLLPDYKVIEHRIDMAIREKFGLPTEKSSVVHYCDLIMLATERQELDIDDGKEWPMLEGIPLADLAIVPMTPSQIRVVFAARLNELTAAIQS</sequence>
<gene>
    <name evidence="1" type="ORF">CS533_07245</name>
</gene>